<keyword evidence="1" id="KW-1133">Transmembrane helix</keyword>
<proteinExistence type="predicted"/>
<keyword evidence="1" id="KW-0812">Transmembrane</keyword>
<dbReference type="EMBL" id="OMOF01000665">
    <property type="protein sequence ID" value="SPF53715.1"/>
    <property type="molecule type" value="Genomic_DNA"/>
</dbReference>
<dbReference type="Proteomes" id="UP000238916">
    <property type="component" value="Unassembled WGS sequence"/>
</dbReference>
<evidence type="ECO:0000313" key="3">
    <source>
        <dbReference type="Proteomes" id="UP000238916"/>
    </source>
</evidence>
<accession>A0A2U3LP57</accession>
<organism evidence="2 3">
    <name type="scientific">Candidatus Desulfosporosinus infrequens</name>
    <dbReference type="NCBI Taxonomy" id="2043169"/>
    <lineage>
        <taxon>Bacteria</taxon>
        <taxon>Bacillati</taxon>
        <taxon>Bacillota</taxon>
        <taxon>Clostridia</taxon>
        <taxon>Eubacteriales</taxon>
        <taxon>Desulfitobacteriaceae</taxon>
        <taxon>Desulfosporosinus</taxon>
    </lineage>
</organism>
<reference evidence="3" key="1">
    <citation type="submission" date="2018-02" db="EMBL/GenBank/DDBJ databases">
        <authorList>
            <person name="Hausmann B."/>
        </authorList>
    </citation>
    <scope>NUCLEOTIDE SEQUENCE [LARGE SCALE GENOMIC DNA]</scope>
    <source>
        <strain evidence="3">Peat soil MAG SbF1</strain>
    </source>
</reference>
<protein>
    <submittedName>
        <fullName evidence="2">Uncharacterized protein</fullName>
    </submittedName>
</protein>
<dbReference type="AlphaFoldDB" id="A0A2U3LP57"/>
<feature type="transmembrane region" description="Helical" evidence="1">
    <location>
        <begin position="14"/>
        <end position="32"/>
    </location>
</feature>
<gene>
    <name evidence="2" type="ORF">SBF1_6980003</name>
</gene>
<keyword evidence="1" id="KW-0472">Membrane</keyword>
<name>A0A2U3LP57_9FIRM</name>
<sequence>MAIAQFVAWNDSRAISNGTLFGIVLGLVFLYSNQFWMYVTPKNNDSIYVAVA</sequence>
<evidence type="ECO:0000256" key="1">
    <source>
        <dbReference type="SAM" id="Phobius"/>
    </source>
</evidence>
<evidence type="ECO:0000313" key="2">
    <source>
        <dbReference type="EMBL" id="SPF53715.1"/>
    </source>
</evidence>